<dbReference type="PROSITE" id="PS50024">
    <property type="entry name" value="SEA"/>
    <property type="match status" value="1"/>
</dbReference>
<dbReference type="Ensembl" id="ENSACIT00000031693.1">
    <property type="protein sequence ID" value="ENSACIP00000030886.1"/>
    <property type="gene ID" value="ENSACIG00000023885.1"/>
</dbReference>
<dbReference type="InterPro" id="IPR033223">
    <property type="entry name" value="TTMP"/>
</dbReference>
<dbReference type="Proteomes" id="UP000261340">
    <property type="component" value="Unplaced"/>
</dbReference>
<evidence type="ECO:0000313" key="3">
    <source>
        <dbReference type="Proteomes" id="UP000261340"/>
    </source>
</evidence>
<dbReference type="STRING" id="61819.ENSACIP00000030886"/>
<sequence>MPNQLFTVDLANISSSKGQALAAELGTKLTDLYKSSPALGRYFSEAEIHAFRNGSVIADYKLTFRLPEEEKDQLRNFTLSTEMVYNVFRQFLYDQDSPESEPMFIECDSLQMVSGR</sequence>
<reference evidence="2" key="2">
    <citation type="submission" date="2025-09" db="UniProtKB">
        <authorList>
            <consortium name="Ensembl"/>
        </authorList>
    </citation>
    <scope>IDENTIFICATION</scope>
</reference>
<dbReference type="InterPro" id="IPR036364">
    <property type="entry name" value="SEA_dom_sf"/>
</dbReference>
<dbReference type="AlphaFoldDB" id="A0A3Q0T160"/>
<name>A0A3Q0T160_AMPCI</name>
<evidence type="ECO:0000313" key="2">
    <source>
        <dbReference type="Ensembl" id="ENSACIP00000030886.1"/>
    </source>
</evidence>
<accession>A0A3Q0T160</accession>
<dbReference type="PANTHER" id="PTHR14636:SF1">
    <property type="entry name" value="TPA-INDUCED TRANSMEMBRANE PROTEIN"/>
    <property type="match status" value="1"/>
</dbReference>
<evidence type="ECO:0000259" key="1">
    <source>
        <dbReference type="PROSITE" id="PS50024"/>
    </source>
</evidence>
<proteinExistence type="predicted"/>
<keyword evidence="3" id="KW-1185">Reference proteome</keyword>
<dbReference type="Gene3D" id="3.30.70.960">
    <property type="entry name" value="SEA domain"/>
    <property type="match status" value="1"/>
</dbReference>
<organism evidence="2 3">
    <name type="scientific">Amphilophus citrinellus</name>
    <name type="common">Midas cichlid</name>
    <name type="synonym">Cichlasoma citrinellum</name>
    <dbReference type="NCBI Taxonomy" id="61819"/>
    <lineage>
        <taxon>Eukaryota</taxon>
        <taxon>Metazoa</taxon>
        <taxon>Chordata</taxon>
        <taxon>Craniata</taxon>
        <taxon>Vertebrata</taxon>
        <taxon>Euteleostomi</taxon>
        <taxon>Actinopterygii</taxon>
        <taxon>Neopterygii</taxon>
        <taxon>Teleostei</taxon>
        <taxon>Neoteleostei</taxon>
        <taxon>Acanthomorphata</taxon>
        <taxon>Ovalentaria</taxon>
        <taxon>Cichlomorphae</taxon>
        <taxon>Cichliformes</taxon>
        <taxon>Cichlidae</taxon>
        <taxon>New World cichlids</taxon>
        <taxon>Cichlasomatinae</taxon>
        <taxon>Heroini</taxon>
        <taxon>Amphilophus</taxon>
    </lineage>
</organism>
<dbReference type="InterPro" id="IPR000082">
    <property type="entry name" value="SEA_dom"/>
</dbReference>
<reference evidence="2" key="1">
    <citation type="submission" date="2025-08" db="UniProtKB">
        <authorList>
            <consortium name="Ensembl"/>
        </authorList>
    </citation>
    <scope>IDENTIFICATION</scope>
</reference>
<dbReference type="SUPFAM" id="SSF82671">
    <property type="entry name" value="SEA domain"/>
    <property type="match status" value="1"/>
</dbReference>
<dbReference type="Pfam" id="PF01390">
    <property type="entry name" value="SEA"/>
    <property type="match status" value="1"/>
</dbReference>
<dbReference type="GeneTree" id="ENSGT00940000168248"/>
<dbReference type="PANTHER" id="PTHR14636">
    <property type="entry name" value="TPA-INDUCED TRANSMEMBRANE PROTEIN"/>
    <property type="match status" value="1"/>
</dbReference>
<feature type="domain" description="SEA" evidence="1">
    <location>
        <begin position="1"/>
        <end position="116"/>
    </location>
</feature>
<protein>
    <recommendedName>
        <fullName evidence="1">SEA domain-containing protein</fullName>
    </recommendedName>
</protein>
<dbReference type="OMA" id="HEELIHY"/>